<dbReference type="SUPFAM" id="SSF57701">
    <property type="entry name" value="Zn2/Cys6 DNA-binding domain"/>
    <property type="match status" value="1"/>
</dbReference>
<sequence>MENQQHHHSRHSSLQHEDSNNNNTNNNNNSPKVPSPHHNEQTSNNNSNTNNNNNNNNASTNINNNNDTNNTNYSNYEQLYLPESNSSNNFLQQMDNDNQSPNFMDQNWTPQMLPQTASYLANLDLPNIPNTHSNHYNPNTSYNSSSSIIQTIQHQHNVHHEDLHEDQEKHHQYINSNSPSSHQQFTPQPGIPPPAKTNKQKRPCDQCRKRKIKCVIVPNTNNCVQCEAKQVICTYTDQAPKRKLIDMNNNGGGGGEQLLKRGRMDTSILPNGTMIAPPDVAIREVSPIQDYSAMNNSLLKRTLSLQFPRSSFYVGPTSSVYDINLLNSIIKSHENESPKNNKIEQVNLNNSVSLRKVSDTVQFILKEDQSPQSYQIMSNDVDTIEKFISPHGQILVDLYFRIIHPSYPIIHKKVFIEKYSRTHREFSAPLLAAVYVLAIQWWDYDPQLNRFPKPNVEMILKIGLNNYMLEILKRPKLSAVQAGLLLLQCKHIINCKTSNGLRQQGAGSTINGNGSSGSINNGDADYSEWILCSQIVSLAEELGLGLDCNDWKLPKWERGLRKRLAWAVYLEDKWLSLKLARPSHINESNWMVLPLYDQDFPEKHGDGDLKEGSSDIDNGKKIFINLIELSKILSDILNQFYSMKAMKEITEIDQVLKLAKPLQLRLRDWFRSLPMELQMSSVQPRKLCSNGFLQLAYFATELTLHRKITTIIFNQTKLGNPPSPELVGVCRSAAKTRLMASIEFVRDLKQEHIHSFWHCSATSNFTLIGTFAAILLISSSTKEETDFYRDQILNYRWILKISSKGFDQAAEALADLDLVLTNIPGLIYDNVNVPSLLPNVSDNLSSIQSQMKHYSPTAASPPSSTTSTQQQQQQQQQQRTRTAPIRESPLSSPQNMYTPPVNNSNNSNNNNNNNNNANAGSGNSNKGSPPISHTQGLSPKTKSISVVSNSGTTPKSPVKSPQITK</sequence>
<feature type="compositionally biased region" description="Basic residues" evidence="6">
    <location>
        <begin position="1"/>
        <end position="13"/>
    </location>
</feature>
<organism evidence="9 10">
    <name type="scientific">Candida dubliniensis (strain CD36 / ATCC MYA-646 / CBS 7987 / NCPF 3949 / NRRL Y-17841)</name>
    <name type="common">Yeast</name>
    <dbReference type="NCBI Taxonomy" id="573826"/>
    <lineage>
        <taxon>Eukaryota</taxon>
        <taxon>Fungi</taxon>
        <taxon>Dikarya</taxon>
        <taxon>Ascomycota</taxon>
        <taxon>Saccharomycotina</taxon>
        <taxon>Pichiomycetes</taxon>
        <taxon>Debaryomycetaceae</taxon>
        <taxon>Candida/Lodderomyces clade</taxon>
        <taxon>Candida</taxon>
    </lineage>
</organism>
<dbReference type="InterPro" id="IPR036864">
    <property type="entry name" value="Zn2-C6_fun-type_DNA-bd_sf"/>
</dbReference>
<feature type="compositionally biased region" description="Low complexity" evidence="6">
    <location>
        <begin position="20"/>
        <end position="29"/>
    </location>
</feature>
<feature type="compositionally biased region" description="Low complexity" evidence="6">
    <location>
        <begin position="42"/>
        <end position="74"/>
    </location>
</feature>
<dbReference type="KEGG" id="cdu:CD36_26030"/>
<accession>B9WKT8</accession>
<evidence type="ECO:0000256" key="6">
    <source>
        <dbReference type="SAM" id="MobiDB-lite"/>
    </source>
</evidence>
<dbReference type="PROSITE" id="PS50048">
    <property type="entry name" value="ZN2_CY6_FUNGAL_2"/>
    <property type="match status" value="1"/>
</dbReference>
<dbReference type="GO" id="GO:0000981">
    <property type="term" value="F:DNA-binding transcription factor activity, RNA polymerase II-specific"/>
    <property type="evidence" value="ECO:0007669"/>
    <property type="project" value="InterPro"/>
</dbReference>
<evidence type="ECO:0000256" key="3">
    <source>
        <dbReference type="ARBA" id="ARBA00023015"/>
    </source>
</evidence>
<keyword evidence="4" id="KW-0804">Transcription</keyword>
<dbReference type="GeneID" id="8049803"/>
<evidence type="ECO:0000313" key="10">
    <source>
        <dbReference type="Proteomes" id="UP000002605"/>
    </source>
</evidence>
<dbReference type="CDD" id="cd12148">
    <property type="entry name" value="fungal_TF_MHR"/>
    <property type="match status" value="1"/>
</dbReference>
<dbReference type="Pfam" id="PF04082">
    <property type="entry name" value="Fungal_trans"/>
    <property type="match status" value="1"/>
</dbReference>
<dbReference type="HOGENOM" id="CLU_006632_0_1_1"/>
<dbReference type="SMART" id="SM00066">
    <property type="entry name" value="GAL4"/>
    <property type="match status" value="1"/>
</dbReference>
<dbReference type="GO" id="GO:0003677">
    <property type="term" value="F:DNA binding"/>
    <property type="evidence" value="ECO:0007669"/>
    <property type="project" value="InterPro"/>
</dbReference>
<dbReference type="Gene3D" id="4.10.240.10">
    <property type="entry name" value="Zn(2)-C6 fungal-type DNA-binding domain"/>
    <property type="match status" value="1"/>
</dbReference>
<proteinExistence type="predicted"/>
<feature type="region of interest" description="Disordered" evidence="6">
    <location>
        <begin position="154"/>
        <end position="204"/>
    </location>
</feature>
<feature type="compositionally biased region" description="Low complexity" evidence="6">
    <location>
        <begin position="855"/>
        <end position="883"/>
    </location>
</feature>
<dbReference type="GO" id="GO:0001080">
    <property type="term" value="P:nitrogen catabolite activation of transcription from RNA polymerase II promoter"/>
    <property type="evidence" value="ECO:0007669"/>
    <property type="project" value="TreeGrafter"/>
</dbReference>
<feature type="compositionally biased region" description="Polar residues" evidence="6">
    <location>
        <begin position="889"/>
        <end position="901"/>
    </location>
</feature>
<dbReference type="Pfam" id="PF00172">
    <property type="entry name" value="Zn_clus"/>
    <property type="match status" value="1"/>
</dbReference>
<dbReference type="Proteomes" id="UP000002605">
    <property type="component" value="Chromosome R"/>
</dbReference>
<protein>
    <submittedName>
        <fullName evidence="9">Zinc finger-containing transcriptional activator protein, putative</fullName>
    </submittedName>
</protein>
<dbReference type="eggNOG" id="ENOG502QQXX">
    <property type="taxonomic scope" value="Eukaryota"/>
</dbReference>
<dbReference type="CDD" id="cd00067">
    <property type="entry name" value="GAL4"/>
    <property type="match status" value="1"/>
</dbReference>
<evidence type="ECO:0000256" key="4">
    <source>
        <dbReference type="ARBA" id="ARBA00023163"/>
    </source>
</evidence>
<dbReference type="GO" id="GO:0005634">
    <property type="term" value="C:nucleus"/>
    <property type="evidence" value="ECO:0007669"/>
    <property type="project" value="TreeGrafter"/>
</dbReference>
<evidence type="ECO:0000256" key="5">
    <source>
        <dbReference type="ARBA" id="ARBA00023242"/>
    </source>
</evidence>
<dbReference type="GO" id="GO:0006351">
    <property type="term" value="P:DNA-templated transcription"/>
    <property type="evidence" value="ECO:0007669"/>
    <property type="project" value="InterPro"/>
</dbReference>
<dbReference type="PANTHER" id="PTHR31668:SF4">
    <property type="entry name" value="TRANSCRIPTIONAL ACTIVATOR PROTEIN DAL81"/>
    <property type="match status" value="1"/>
</dbReference>
<dbReference type="AlphaFoldDB" id="B9WKT8"/>
<dbReference type="SMART" id="SM00906">
    <property type="entry name" value="Fungal_trans"/>
    <property type="match status" value="1"/>
</dbReference>
<evidence type="ECO:0000259" key="7">
    <source>
        <dbReference type="PROSITE" id="PS50048"/>
    </source>
</evidence>
<dbReference type="InterPro" id="IPR001138">
    <property type="entry name" value="Zn2Cys6_DnaBD"/>
</dbReference>
<evidence type="ECO:0000313" key="8">
    <source>
        <dbReference type="CGD" id="CAL0000159131"/>
    </source>
</evidence>
<feature type="compositionally biased region" description="Basic and acidic residues" evidence="6">
    <location>
        <begin position="158"/>
        <end position="171"/>
    </location>
</feature>
<feature type="compositionally biased region" description="Low complexity" evidence="6">
    <location>
        <begin position="902"/>
        <end position="925"/>
    </location>
</feature>
<evidence type="ECO:0000256" key="1">
    <source>
        <dbReference type="ARBA" id="ARBA00022723"/>
    </source>
</evidence>
<dbReference type="InterPro" id="IPR007219">
    <property type="entry name" value="XnlR_reg_dom"/>
</dbReference>
<dbReference type="CGD" id="CAL0000159131">
    <property type="gene designation" value="Cd36_26030"/>
</dbReference>
<keyword evidence="1" id="KW-0479">Metal-binding</keyword>
<feature type="region of interest" description="Disordered" evidence="6">
    <location>
        <begin position="848"/>
        <end position="965"/>
    </location>
</feature>
<evidence type="ECO:0000256" key="2">
    <source>
        <dbReference type="ARBA" id="ARBA00022833"/>
    </source>
</evidence>
<dbReference type="EMBL" id="FM992695">
    <property type="protein sequence ID" value="CAX39638.1"/>
    <property type="molecule type" value="Genomic_DNA"/>
</dbReference>
<gene>
    <name evidence="8" type="ordered locus">Cd36_26030</name>
    <name evidence="9" type="ORF">CD36_26030</name>
</gene>
<feature type="region of interest" description="Disordered" evidence="6">
    <location>
        <begin position="1"/>
        <end position="74"/>
    </location>
</feature>
<reference evidence="9 10" key="1">
    <citation type="journal article" date="2009" name="Genome Res.">
        <title>Comparative genomics of the fungal pathogens Candida dubliniensis and Candida albicans.</title>
        <authorList>
            <person name="Jackson A.P."/>
            <person name="Gamble J.A."/>
            <person name="Yeomans T."/>
            <person name="Moran G.P."/>
            <person name="Saunders D."/>
            <person name="Harris D."/>
            <person name="Aslett M."/>
            <person name="Barrell J.F."/>
            <person name="Butler G."/>
            <person name="Citiulo F."/>
            <person name="Coleman D.C."/>
            <person name="de Groot P.W.J."/>
            <person name="Goodwin T.J."/>
            <person name="Quail M.A."/>
            <person name="McQuillan J."/>
            <person name="Munro C.A."/>
            <person name="Pain A."/>
            <person name="Poulter R.T."/>
            <person name="Rajandream M.A."/>
            <person name="Renauld H."/>
            <person name="Spiering M.J."/>
            <person name="Tivey A."/>
            <person name="Gow N.A.R."/>
            <person name="Barrell B."/>
            <person name="Sullivan D.J."/>
            <person name="Berriman M."/>
        </authorList>
    </citation>
    <scope>NUCLEOTIDE SEQUENCE [LARGE SCALE GENOMIC DNA]</scope>
    <source>
        <strain evidence="10">CD36 / ATCC MYA-646 / CBS 7987 / NCPF 3949 / NRRL Y-17841</strain>
    </source>
</reference>
<feature type="domain" description="Zn(2)-C6 fungal-type" evidence="7">
    <location>
        <begin position="203"/>
        <end position="235"/>
    </location>
</feature>
<dbReference type="OrthoDB" id="2264294at2759"/>
<keyword evidence="3" id="KW-0805">Transcription regulation</keyword>
<name>B9WKT8_CANDC</name>
<dbReference type="PANTHER" id="PTHR31668">
    <property type="entry name" value="GLUCOSE TRANSPORT TRANSCRIPTION REGULATOR RGT1-RELATED-RELATED"/>
    <property type="match status" value="1"/>
</dbReference>
<keyword evidence="5" id="KW-0539">Nucleus</keyword>
<dbReference type="VEuPathDB" id="FungiDB:CD36_26030"/>
<dbReference type="PROSITE" id="PS00463">
    <property type="entry name" value="ZN2_CY6_FUNGAL_1"/>
    <property type="match status" value="1"/>
</dbReference>
<feature type="compositionally biased region" description="Polar residues" evidence="6">
    <location>
        <begin position="173"/>
        <end position="187"/>
    </location>
</feature>
<dbReference type="GO" id="GO:0008270">
    <property type="term" value="F:zinc ion binding"/>
    <property type="evidence" value="ECO:0007669"/>
    <property type="project" value="InterPro"/>
</dbReference>
<keyword evidence="2" id="KW-0862">Zinc</keyword>
<keyword evidence="10" id="KW-1185">Reference proteome</keyword>
<feature type="compositionally biased region" description="Polar residues" evidence="6">
    <location>
        <begin position="931"/>
        <end position="965"/>
    </location>
</feature>
<dbReference type="InterPro" id="IPR050797">
    <property type="entry name" value="Carb_Metab_Trans_Reg"/>
</dbReference>
<evidence type="ECO:0000313" key="9">
    <source>
        <dbReference type="EMBL" id="CAX39638.1"/>
    </source>
</evidence>
<dbReference type="RefSeq" id="XP_002421699.1">
    <property type="nucleotide sequence ID" value="XM_002421654.1"/>
</dbReference>